<dbReference type="SUPFAM" id="SSF54060">
    <property type="entry name" value="His-Me finger endonucleases"/>
    <property type="match status" value="1"/>
</dbReference>
<dbReference type="InterPro" id="IPR044925">
    <property type="entry name" value="His-Me_finger_sf"/>
</dbReference>
<accession>A0A0F9BSE1</accession>
<comment type="caution">
    <text evidence="1">The sequence shown here is derived from an EMBL/GenBank/DDBJ whole genome shotgun (WGS) entry which is preliminary data.</text>
</comment>
<dbReference type="EMBL" id="LAZR01039529">
    <property type="protein sequence ID" value="KKL16782.1"/>
    <property type="molecule type" value="Genomic_DNA"/>
</dbReference>
<dbReference type="AlphaFoldDB" id="A0A0F9BSE1"/>
<feature type="non-terminal residue" evidence="1">
    <location>
        <position position="1"/>
    </location>
</feature>
<evidence type="ECO:0000313" key="1">
    <source>
        <dbReference type="EMBL" id="KKL16782.1"/>
    </source>
</evidence>
<protein>
    <recommendedName>
        <fullName evidence="2">HNH nuclease domain-containing protein</fullName>
    </recommendedName>
</protein>
<proteinExistence type="predicted"/>
<organism evidence="1">
    <name type="scientific">marine sediment metagenome</name>
    <dbReference type="NCBI Taxonomy" id="412755"/>
    <lineage>
        <taxon>unclassified sequences</taxon>
        <taxon>metagenomes</taxon>
        <taxon>ecological metagenomes</taxon>
    </lineage>
</organism>
<gene>
    <name evidence="1" type="ORF">LCGC14_2492140</name>
</gene>
<reference evidence="1" key="1">
    <citation type="journal article" date="2015" name="Nature">
        <title>Complex archaea that bridge the gap between prokaryotes and eukaryotes.</title>
        <authorList>
            <person name="Spang A."/>
            <person name="Saw J.H."/>
            <person name="Jorgensen S.L."/>
            <person name="Zaremba-Niedzwiedzka K."/>
            <person name="Martijn J."/>
            <person name="Lind A.E."/>
            <person name="van Eijk R."/>
            <person name="Schleper C."/>
            <person name="Guy L."/>
            <person name="Ettema T.J."/>
        </authorList>
    </citation>
    <scope>NUCLEOTIDE SEQUENCE</scope>
</reference>
<name>A0A0F9BSE1_9ZZZZ</name>
<sequence>PCVNPNHLFLGTAKDNMQDALKKGRLKRKKRQALFTPEQAEEIRSNAVKWPRGTYGMIVIEHYEGLAKTYNAPIGEIISAVYKLGPYGTGSKKQPLTPYVPTNLKIPYMKRVVKKEVSGG</sequence>
<evidence type="ECO:0008006" key="2">
    <source>
        <dbReference type="Google" id="ProtNLM"/>
    </source>
</evidence>